<protein>
    <submittedName>
        <fullName evidence="2">Uncharacterized protein</fullName>
    </submittedName>
</protein>
<proteinExistence type="predicted"/>
<evidence type="ECO:0000313" key="2">
    <source>
        <dbReference type="EMBL" id="KKL66366.1"/>
    </source>
</evidence>
<reference evidence="2" key="1">
    <citation type="journal article" date="2015" name="Nature">
        <title>Complex archaea that bridge the gap between prokaryotes and eukaryotes.</title>
        <authorList>
            <person name="Spang A."/>
            <person name="Saw J.H."/>
            <person name="Jorgensen S.L."/>
            <person name="Zaremba-Niedzwiedzka K."/>
            <person name="Martijn J."/>
            <person name="Lind A.E."/>
            <person name="van Eijk R."/>
            <person name="Schleper C."/>
            <person name="Guy L."/>
            <person name="Ettema T.J."/>
        </authorList>
    </citation>
    <scope>NUCLEOTIDE SEQUENCE</scope>
</reference>
<dbReference type="AlphaFoldDB" id="A0A0F9EJB0"/>
<gene>
    <name evidence="2" type="ORF">LCGC14_2145690</name>
</gene>
<accession>A0A0F9EJB0</accession>
<keyword evidence="1" id="KW-0812">Transmembrane</keyword>
<evidence type="ECO:0000256" key="1">
    <source>
        <dbReference type="SAM" id="Phobius"/>
    </source>
</evidence>
<sequence>MPTFKELILTWLAAIMLMVLTTLMMAAWCSPFVFCGWVIYKLVGP</sequence>
<organism evidence="2">
    <name type="scientific">marine sediment metagenome</name>
    <dbReference type="NCBI Taxonomy" id="412755"/>
    <lineage>
        <taxon>unclassified sequences</taxon>
        <taxon>metagenomes</taxon>
        <taxon>ecological metagenomes</taxon>
    </lineage>
</organism>
<keyword evidence="1" id="KW-0472">Membrane</keyword>
<comment type="caution">
    <text evidence="2">The sequence shown here is derived from an EMBL/GenBank/DDBJ whole genome shotgun (WGS) entry which is preliminary data.</text>
</comment>
<keyword evidence="1" id="KW-1133">Transmembrane helix</keyword>
<feature type="transmembrane region" description="Helical" evidence="1">
    <location>
        <begin position="7"/>
        <end position="40"/>
    </location>
</feature>
<dbReference type="EMBL" id="LAZR01027230">
    <property type="protein sequence ID" value="KKL66366.1"/>
    <property type="molecule type" value="Genomic_DNA"/>
</dbReference>
<name>A0A0F9EJB0_9ZZZZ</name>